<sequence length="194" mass="23161">MDKKIQRLIDGSSELARHFNSEDPWYWKFPKEYIDNNKHLRSFLEINKDVQVISLFKKKYPSLDTHGENYKVPLVNISDEEFIVHDSVRYILYNYCISLLHNDLKQYCSNVRNTPGLRRDDNGNERYSYPYPDEFTVRDLFLNNINCPLALNNLITRNFNIRTFLGGRHTINLGYIEMLIKNAEETYDYSKLEF</sequence>
<dbReference type="RefSeq" id="WP_377767392.1">
    <property type="nucleotide sequence ID" value="NZ_JBHULB010000017.1"/>
</dbReference>
<dbReference type="EMBL" id="JBHULB010000017">
    <property type="protein sequence ID" value="MFD2587865.1"/>
    <property type="molecule type" value="Genomic_DNA"/>
</dbReference>
<accession>A0ABW5MZG4</accession>
<keyword evidence="2" id="KW-1185">Reference proteome</keyword>
<reference evidence="2" key="1">
    <citation type="journal article" date="2019" name="Int. J. Syst. Evol. Microbiol.">
        <title>The Global Catalogue of Microorganisms (GCM) 10K type strain sequencing project: providing services to taxonomists for standard genome sequencing and annotation.</title>
        <authorList>
            <consortium name="The Broad Institute Genomics Platform"/>
            <consortium name="The Broad Institute Genome Sequencing Center for Infectious Disease"/>
            <person name="Wu L."/>
            <person name="Ma J."/>
        </authorList>
    </citation>
    <scope>NUCLEOTIDE SEQUENCE [LARGE SCALE GENOMIC DNA]</scope>
    <source>
        <strain evidence="2">KCTC 52368</strain>
    </source>
</reference>
<organism evidence="1 2">
    <name type="scientific">Croceitalea marina</name>
    <dbReference type="NCBI Taxonomy" id="1775166"/>
    <lineage>
        <taxon>Bacteria</taxon>
        <taxon>Pseudomonadati</taxon>
        <taxon>Bacteroidota</taxon>
        <taxon>Flavobacteriia</taxon>
        <taxon>Flavobacteriales</taxon>
        <taxon>Flavobacteriaceae</taxon>
        <taxon>Croceitalea</taxon>
    </lineage>
</organism>
<comment type="caution">
    <text evidence="1">The sequence shown here is derived from an EMBL/GenBank/DDBJ whole genome shotgun (WGS) entry which is preliminary data.</text>
</comment>
<name>A0ABW5MZG4_9FLAO</name>
<evidence type="ECO:0000313" key="1">
    <source>
        <dbReference type="EMBL" id="MFD2587865.1"/>
    </source>
</evidence>
<gene>
    <name evidence="1" type="ORF">ACFSQJ_13040</name>
</gene>
<dbReference type="Proteomes" id="UP001597526">
    <property type="component" value="Unassembled WGS sequence"/>
</dbReference>
<proteinExistence type="predicted"/>
<protein>
    <submittedName>
        <fullName evidence="1">Uncharacterized protein</fullName>
    </submittedName>
</protein>
<evidence type="ECO:0000313" key="2">
    <source>
        <dbReference type="Proteomes" id="UP001597526"/>
    </source>
</evidence>